<name>A0A2V4C3B5_9FLAO</name>
<dbReference type="EMBL" id="QJHL01000003">
    <property type="protein sequence ID" value="PXY44593.1"/>
    <property type="molecule type" value="Genomic_DNA"/>
</dbReference>
<organism evidence="1 2">
    <name type="scientific">Flavobacterium hydrophilum</name>
    <dbReference type="NCBI Taxonomy" id="2211445"/>
    <lineage>
        <taxon>Bacteria</taxon>
        <taxon>Pseudomonadati</taxon>
        <taxon>Bacteroidota</taxon>
        <taxon>Flavobacteriia</taxon>
        <taxon>Flavobacteriales</taxon>
        <taxon>Flavobacteriaceae</taxon>
        <taxon>Flavobacterium</taxon>
    </lineage>
</organism>
<gene>
    <name evidence="1" type="ORF">DMB68_14105</name>
</gene>
<evidence type="ECO:0000313" key="1">
    <source>
        <dbReference type="EMBL" id="PXY44593.1"/>
    </source>
</evidence>
<dbReference type="RefSeq" id="WP_110347319.1">
    <property type="nucleotide sequence ID" value="NZ_QJHL01000003.1"/>
</dbReference>
<dbReference type="PROSITE" id="PS51257">
    <property type="entry name" value="PROKAR_LIPOPROTEIN"/>
    <property type="match status" value="1"/>
</dbReference>
<keyword evidence="2" id="KW-1185">Reference proteome</keyword>
<dbReference type="Proteomes" id="UP000247681">
    <property type="component" value="Unassembled WGS sequence"/>
</dbReference>
<comment type="caution">
    <text evidence="1">The sequence shown here is derived from an EMBL/GenBank/DDBJ whole genome shotgun (WGS) entry which is preliminary data.</text>
</comment>
<protein>
    <submittedName>
        <fullName evidence="1">Uncharacterized protein</fullName>
    </submittedName>
</protein>
<sequence>MRHLILSFCFLLILACNKKVETKKSNTNDSIVVHNEDEMYKAQNGKIKVIDTTCINEQKRALNDIKNGKTVYYFFNGMTEMYRSNKEMGQILSKYKIEIDSAMTSCIAPPKGFTRNCYISIMRNEIEKRHGKKFIDSIRVLAEKQYAENHPNIIFDFEECDTISRYPGTKNYRDFFHKPDMDFSKVFKYPIGYKYKTGKYFSSTDVSFVLMKNGEIKNIQTDVTFQNPENLKFENYFRKKAEEFVKNIKWISATKKGIKVNSKVNFIYFHK</sequence>
<accession>A0A2V4C3B5</accession>
<dbReference type="AlphaFoldDB" id="A0A2V4C3B5"/>
<proteinExistence type="predicted"/>
<dbReference type="OrthoDB" id="1246706at2"/>
<evidence type="ECO:0000313" key="2">
    <source>
        <dbReference type="Proteomes" id="UP000247681"/>
    </source>
</evidence>
<reference evidence="1 2" key="1">
    <citation type="submission" date="2018-05" db="EMBL/GenBank/DDBJ databases">
        <title>Flavobacterium sp. strain IMCC34758, incomplete genome.</title>
        <authorList>
            <person name="Joung Y."/>
        </authorList>
    </citation>
    <scope>NUCLEOTIDE SEQUENCE [LARGE SCALE GENOMIC DNA]</scope>
    <source>
        <strain evidence="1 2">IMCC34758</strain>
    </source>
</reference>